<comment type="caution">
    <text evidence="1">The sequence shown here is derived from an EMBL/GenBank/DDBJ whole genome shotgun (WGS) entry which is preliminary data.</text>
</comment>
<dbReference type="EMBL" id="VUJX02000002">
    <property type="protein sequence ID" value="KAL0941374.1"/>
    <property type="molecule type" value="Genomic_DNA"/>
</dbReference>
<gene>
    <name evidence="1" type="ORF">CTRU02_204137</name>
</gene>
<organism evidence="1 2">
    <name type="scientific">Colletotrichum truncatum</name>
    <name type="common">Anthracnose fungus</name>
    <name type="synonym">Colletotrichum capsici</name>
    <dbReference type="NCBI Taxonomy" id="5467"/>
    <lineage>
        <taxon>Eukaryota</taxon>
        <taxon>Fungi</taxon>
        <taxon>Dikarya</taxon>
        <taxon>Ascomycota</taxon>
        <taxon>Pezizomycotina</taxon>
        <taxon>Sordariomycetes</taxon>
        <taxon>Hypocreomycetidae</taxon>
        <taxon>Glomerellales</taxon>
        <taxon>Glomerellaceae</taxon>
        <taxon>Colletotrichum</taxon>
        <taxon>Colletotrichum truncatum species complex</taxon>
    </lineage>
</organism>
<proteinExistence type="predicted"/>
<name>A0ACC3ZB94_COLTU</name>
<reference evidence="1 2" key="1">
    <citation type="journal article" date="2020" name="Phytopathology">
        <title>Genome Sequence Resources of Colletotrichum truncatum, C. plurivorum, C. musicola, and C. sojae: Four Species Pathogenic to Soybean (Glycine max).</title>
        <authorList>
            <person name="Rogerio F."/>
            <person name="Boufleur T.R."/>
            <person name="Ciampi-Guillardi M."/>
            <person name="Sukno S.A."/>
            <person name="Thon M.R."/>
            <person name="Massola Junior N.S."/>
            <person name="Baroncelli R."/>
        </authorList>
    </citation>
    <scope>NUCLEOTIDE SEQUENCE [LARGE SCALE GENOMIC DNA]</scope>
    <source>
        <strain evidence="1 2">CMES1059</strain>
    </source>
</reference>
<evidence type="ECO:0000313" key="2">
    <source>
        <dbReference type="Proteomes" id="UP000805649"/>
    </source>
</evidence>
<sequence length="480" mass="54854">MGRPPSSGYCHTCRQRRIKCDRARPSCERCLKSGYKCKGYDNPLRMQNLTIGAQPDGGKSLVRVPTESTETMILPEIPVELPLTAFRDRMAFTYLLANYRWAPFWKPLLRIAILEGNEPDAVKFHYMGCLATALAYMGHHVNEPKMISDGYELNGKILHALQSALSAKSKSDIAPWAFTILVLCLYQYAVENKTELPHYRGIIRVIEYCGPEYFQHEPLLTYYRQIRSQHSCNSFNHNEPSFFEKENWKTVPFKYSKKTAYDFLTDVFIDLPGLSASLVRSAMPMSADQKAELEMKTEGLISRLKKWRHQWEVDNPKVATEVWLPLTSEEVSPPWLNNLLSRPLEVRTAEHAAHLLVYNAGVIYLMQILVALRTGVHQPQPFPAEMDPSVAKPADDPLYMPNELKYPWQPSIEALRLMRLAPKLLSIRESTTMIAASPIGIIYNSLVRNDTLSRLFLSTIARPKEYDIIRSELSAFSIPQ</sequence>
<evidence type="ECO:0000313" key="1">
    <source>
        <dbReference type="EMBL" id="KAL0941374.1"/>
    </source>
</evidence>
<dbReference type="Proteomes" id="UP000805649">
    <property type="component" value="Unassembled WGS sequence"/>
</dbReference>
<accession>A0ACC3ZB94</accession>
<protein>
    <submittedName>
        <fullName evidence="1">C6 finger domain-containing protein</fullName>
    </submittedName>
</protein>
<keyword evidence="2" id="KW-1185">Reference proteome</keyword>